<evidence type="ECO:0000259" key="10">
    <source>
        <dbReference type="PROSITE" id="PS51371"/>
    </source>
</evidence>
<dbReference type="SMART" id="SM00382">
    <property type="entry name" value="AAA"/>
    <property type="match status" value="1"/>
</dbReference>
<dbReference type="OrthoDB" id="9802264at2"/>
<dbReference type="GO" id="GO:0006865">
    <property type="term" value="P:amino acid transport"/>
    <property type="evidence" value="ECO:0007669"/>
    <property type="project" value="UniProtKB-UniRule"/>
</dbReference>
<keyword evidence="8" id="KW-0472">Membrane</keyword>
<dbReference type="InterPro" id="IPR000644">
    <property type="entry name" value="CBS_dom"/>
</dbReference>
<sequence length="400" mass="44415">MAKIKVENLTKVFGKRPERAVSLLRKNKSKGEILEETGLTVGVNKASFDVNDGEVFVIMGLSGSGKSTLVRLLNRLIEPTTGAVYLNDENLAEIHEKKLRTIRRQSMSMVFQNFGLFPFRTVRSNVEYGLEIQGFDQGERSKKALEALKLVGLEGYENMFPDELSGGMQQRVGLARALANDPEILLMDEAFSALDPLIRKEMQDELMDLQENMKKTIIFITHDLDEALRIGDRITIMKDGAIVQIGTPEEILTAPANDYVEKFVEDVDRSKVYTAQNVMTRPETVNPEREGPRVALQRMRKVGISSIYVTQRDRTLLGIVHADELSKLVDAGKNDFMDVIRNDIPRVELDTPVSEVIDLITNSKVPAAVVQDGKLRGIIVRSSVLGALAGGEVNTNGTVS</sequence>
<proteinExistence type="inferred from homology"/>
<dbReference type="AlphaFoldDB" id="A0A345BVN2"/>
<dbReference type="GO" id="GO:0016887">
    <property type="term" value="F:ATP hydrolysis activity"/>
    <property type="evidence" value="ECO:0007669"/>
    <property type="project" value="UniProtKB-UniRule"/>
</dbReference>
<evidence type="ECO:0000256" key="8">
    <source>
        <dbReference type="RuleBase" id="RU369116"/>
    </source>
</evidence>
<comment type="catalytic activity">
    <reaction evidence="8">
        <text>a quaternary ammonium(out) + ATP + H2O = a quaternary ammonium(in) + ADP + phosphate + H(+)</text>
        <dbReference type="Rhea" id="RHEA:11036"/>
        <dbReference type="ChEBI" id="CHEBI:15377"/>
        <dbReference type="ChEBI" id="CHEBI:15378"/>
        <dbReference type="ChEBI" id="CHEBI:30616"/>
        <dbReference type="ChEBI" id="CHEBI:35267"/>
        <dbReference type="ChEBI" id="CHEBI:43474"/>
        <dbReference type="ChEBI" id="CHEBI:456216"/>
    </reaction>
</comment>
<dbReference type="EC" id="7.6.2.9" evidence="8"/>
<dbReference type="InterPro" id="IPR003439">
    <property type="entry name" value="ABC_transporter-like_ATP-bd"/>
</dbReference>
<protein>
    <recommendedName>
        <fullName evidence="8">Quaternary amine transport ATP-binding protein</fullName>
        <ecNumber evidence="8">7.6.2.9</ecNumber>
    </recommendedName>
</protein>
<dbReference type="Gene3D" id="3.40.50.300">
    <property type="entry name" value="P-loop containing nucleotide triphosphate hydrolases"/>
    <property type="match status" value="1"/>
</dbReference>
<dbReference type="InterPro" id="IPR027417">
    <property type="entry name" value="P-loop_NTPase"/>
</dbReference>
<feature type="domain" description="ABC transporter" evidence="9">
    <location>
        <begin position="4"/>
        <end position="264"/>
    </location>
</feature>
<dbReference type="EMBL" id="CP031092">
    <property type="protein sequence ID" value="AXF55013.1"/>
    <property type="molecule type" value="Genomic_DNA"/>
</dbReference>
<keyword evidence="12" id="KW-1185">Reference proteome</keyword>
<evidence type="ECO:0000259" key="9">
    <source>
        <dbReference type="PROSITE" id="PS50893"/>
    </source>
</evidence>
<dbReference type="InterPro" id="IPR003593">
    <property type="entry name" value="AAA+_ATPase"/>
</dbReference>
<gene>
    <name evidence="11" type="ORF">DT065_02615</name>
</gene>
<name>A0A345BVN2_9BACI</name>
<dbReference type="Gene3D" id="3.10.580.10">
    <property type="entry name" value="CBS-domain"/>
    <property type="match status" value="1"/>
</dbReference>
<dbReference type="PROSITE" id="PS51371">
    <property type="entry name" value="CBS"/>
    <property type="match status" value="2"/>
</dbReference>
<dbReference type="GO" id="GO:0005524">
    <property type="term" value="F:ATP binding"/>
    <property type="evidence" value="ECO:0007669"/>
    <property type="project" value="UniProtKB-UniRule"/>
</dbReference>
<feature type="domain" description="CBS" evidence="10">
    <location>
        <begin position="278"/>
        <end position="336"/>
    </location>
</feature>
<dbReference type="InterPro" id="IPR005892">
    <property type="entry name" value="Gly-betaine_transp_ATP-bd"/>
</dbReference>
<keyword evidence="3 8" id="KW-0547">Nucleotide-binding</keyword>
<evidence type="ECO:0000256" key="4">
    <source>
        <dbReference type="ARBA" id="ARBA00022840"/>
    </source>
</evidence>
<dbReference type="InterPro" id="IPR017871">
    <property type="entry name" value="ABC_transporter-like_CS"/>
</dbReference>
<dbReference type="PROSITE" id="PS50893">
    <property type="entry name" value="ABC_TRANSPORTER_2"/>
    <property type="match status" value="1"/>
</dbReference>
<keyword evidence="8" id="KW-0997">Cell inner membrane</keyword>
<dbReference type="GO" id="GO:0031460">
    <property type="term" value="P:glycine betaine transport"/>
    <property type="evidence" value="ECO:0007669"/>
    <property type="project" value="InterPro"/>
</dbReference>
<dbReference type="KEGG" id="rue:DT065_02615"/>
<dbReference type="GO" id="GO:0015418">
    <property type="term" value="F:ABC-type quaternary ammonium compound transporting activity"/>
    <property type="evidence" value="ECO:0007669"/>
    <property type="project" value="UniProtKB-EC"/>
</dbReference>
<comment type="subcellular location">
    <subcellularLocation>
        <location evidence="8">Cell inner membrane</location>
        <topology evidence="8">Peripheral membrane protein</topology>
    </subcellularLocation>
</comment>
<accession>A0A345BVN2</accession>
<dbReference type="PANTHER" id="PTHR43869:SF1">
    <property type="entry name" value="GLYCINE BETAINE_PROLINE BETAINE TRANSPORT SYSTEM ATP-BINDING PROTEIN PROV"/>
    <property type="match status" value="1"/>
</dbReference>
<dbReference type="InterPro" id="IPR046342">
    <property type="entry name" value="CBS_dom_sf"/>
</dbReference>
<dbReference type="Pfam" id="PF00571">
    <property type="entry name" value="CBS"/>
    <property type="match status" value="2"/>
</dbReference>
<keyword evidence="6 7" id="KW-0129">CBS domain</keyword>
<evidence type="ECO:0000256" key="1">
    <source>
        <dbReference type="ARBA" id="ARBA00005417"/>
    </source>
</evidence>
<dbReference type="GO" id="GO:0006970">
    <property type="term" value="P:response to osmotic stress"/>
    <property type="evidence" value="ECO:0007669"/>
    <property type="project" value="UniProtKB-ARBA"/>
</dbReference>
<reference evidence="11 12" key="1">
    <citation type="journal article" date="2018" name="J. Microbiol.">
        <title>Salicibibacter kimchii gen. nov., sp. nov., a moderately halophilic and alkalitolerant bacterium in the family Bacillaceae, isolated from kimchi.</title>
        <authorList>
            <person name="Jang J.Y."/>
            <person name="Oh Y.J."/>
            <person name="Lim S.K."/>
            <person name="Park H.K."/>
            <person name="Lee C."/>
            <person name="Kim J.Y."/>
            <person name="Lee M.A."/>
            <person name="Choi H.J."/>
        </authorList>
    </citation>
    <scope>NUCLEOTIDE SEQUENCE [LARGE SCALE GENOMIC DNA]</scope>
    <source>
        <strain evidence="11 12">NKC1-1</strain>
    </source>
</reference>
<dbReference type="NCBIfam" id="TIGR01186">
    <property type="entry name" value="proV"/>
    <property type="match status" value="1"/>
</dbReference>
<dbReference type="CDD" id="cd03294">
    <property type="entry name" value="ABC_Pro_Gly_Betaine"/>
    <property type="match status" value="1"/>
</dbReference>
<comment type="subunit">
    <text evidence="8">The complex is probably composed of two ATP-binding proteins, two transmembrane proteins and a solute-binding protein.</text>
</comment>
<evidence type="ECO:0000313" key="12">
    <source>
        <dbReference type="Proteomes" id="UP000252100"/>
    </source>
</evidence>
<dbReference type="PROSITE" id="PS00211">
    <property type="entry name" value="ABC_TRANSPORTER_1"/>
    <property type="match status" value="1"/>
</dbReference>
<dbReference type="Pfam" id="PF00005">
    <property type="entry name" value="ABC_tran"/>
    <property type="match status" value="1"/>
</dbReference>
<organism evidence="11 12">
    <name type="scientific">Salicibibacter kimchii</name>
    <dbReference type="NCBI Taxonomy" id="2099786"/>
    <lineage>
        <taxon>Bacteria</taxon>
        <taxon>Bacillati</taxon>
        <taxon>Bacillota</taxon>
        <taxon>Bacilli</taxon>
        <taxon>Bacillales</taxon>
        <taxon>Bacillaceae</taxon>
        <taxon>Salicibibacter</taxon>
    </lineage>
</organism>
<dbReference type="RefSeq" id="WP_114370606.1">
    <property type="nucleotide sequence ID" value="NZ_CP031092.1"/>
</dbReference>
<evidence type="ECO:0000256" key="3">
    <source>
        <dbReference type="ARBA" id="ARBA00022741"/>
    </source>
</evidence>
<dbReference type="GO" id="GO:0005886">
    <property type="term" value="C:plasma membrane"/>
    <property type="evidence" value="ECO:0007669"/>
    <property type="project" value="UniProtKB-SubCell"/>
</dbReference>
<dbReference type="PANTHER" id="PTHR43869">
    <property type="entry name" value="GLYCINE BETAINE/PROLINE BETAINE TRANSPORT SYSTEM ATP-BINDING PROTEIN PROV"/>
    <property type="match status" value="1"/>
</dbReference>
<dbReference type="Proteomes" id="UP000252100">
    <property type="component" value="Chromosome"/>
</dbReference>
<evidence type="ECO:0000256" key="2">
    <source>
        <dbReference type="ARBA" id="ARBA00022448"/>
    </source>
</evidence>
<evidence type="ECO:0000256" key="6">
    <source>
        <dbReference type="ARBA" id="ARBA00023122"/>
    </source>
</evidence>
<keyword evidence="4 8" id="KW-0067">ATP-binding</keyword>
<dbReference type="SUPFAM" id="SSF52540">
    <property type="entry name" value="P-loop containing nucleoside triphosphate hydrolases"/>
    <property type="match status" value="1"/>
</dbReference>
<keyword evidence="5" id="KW-0029">Amino-acid transport</keyword>
<keyword evidence="2 8" id="KW-0813">Transport</keyword>
<dbReference type="FunFam" id="3.40.50.300:FF:000201">
    <property type="entry name" value="Glycine betaine/L-proline ABC transporter ATP-binding protein"/>
    <property type="match status" value="1"/>
</dbReference>
<keyword evidence="8" id="KW-1003">Cell membrane</keyword>
<feature type="domain" description="CBS" evidence="10">
    <location>
        <begin position="339"/>
        <end position="395"/>
    </location>
</feature>
<dbReference type="SUPFAM" id="SSF54631">
    <property type="entry name" value="CBS-domain pair"/>
    <property type="match status" value="1"/>
</dbReference>
<evidence type="ECO:0000256" key="5">
    <source>
        <dbReference type="ARBA" id="ARBA00022970"/>
    </source>
</evidence>
<evidence type="ECO:0000313" key="11">
    <source>
        <dbReference type="EMBL" id="AXF55013.1"/>
    </source>
</evidence>
<dbReference type="SMART" id="SM00116">
    <property type="entry name" value="CBS"/>
    <property type="match status" value="2"/>
</dbReference>
<comment type="similarity">
    <text evidence="1 8">Belongs to the ABC transporter superfamily.</text>
</comment>
<evidence type="ECO:0000256" key="7">
    <source>
        <dbReference type="PROSITE-ProRule" id="PRU00703"/>
    </source>
</evidence>
<dbReference type="InterPro" id="IPR051921">
    <property type="entry name" value="ABC_osmolyte_uptake_ATP-bind"/>
</dbReference>